<feature type="domain" description="VOC" evidence="2">
    <location>
        <begin position="137"/>
        <end position="249"/>
    </location>
</feature>
<dbReference type="InterPro" id="IPR029068">
    <property type="entry name" value="Glyas_Bleomycin-R_OHBP_Dase"/>
</dbReference>
<dbReference type="GO" id="GO:0046872">
    <property type="term" value="F:metal ion binding"/>
    <property type="evidence" value="ECO:0007669"/>
    <property type="project" value="UniProtKB-KW"/>
</dbReference>
<dbReference type="SUPFAM" id="SSF54593">
    <property type="entry name" value="Glyoxalase/Bleomycin resistance protein/Dihydroxybiphenyl dioxygenase"/>
    <property type="match status" value="1"/>
</dbReference>
<evidence type="ECO:0000256" key="1">
    <source>
        <dbReference type="ARBA" id="ARBA00022723"/>
    </source>
</evidence>
<dbReference type="OrthoDB" id="5430221at2"/>
<organism evidence="3 4">
    <name type="scientific">Variovorax paradoxus B4</name>
    <dbReference type="NCBI Taxonomy" id="1246301"/>
    <lineage>
        <taxon>Bacteria</taxon>
        <taxon>Pseudomonadati</taxon>
        <taxon>Pseudomonadota</taxon>
        <taxon>Betaproteobacteria</taxon>
        <taxon>Burkholderiales</taxon>
        <taxon>Comamonadaceae</taxon>
        <taxon>Variovorax</taxon>
    </lineage>
</organism>
<dbReference type="GO" id="GO:0051213">
    <property type="term" value="F:dioxygenase activity"/>
    <property type="evidence" value="ECO:0007669"/>
    <property type="project" value="UniProtKB-KW"/>
</dbReference>
<dbReference type="EMBL" id="CP003911">
    <property type="protein sequence ID" value="AGU49383.1"/>
    <property type="molecule type" value="Genomic_DNA"/>
</dbReference>
<dbReference type="PATRIC" id="fig|1246301.3.peg.2308"/>
<dbReference type="Pfam" id="PF00903">
    <property type="entry name" value="Glyoxalase"/>
    <property type="match status" value="2"/>
</dbReference>
<sequence length="295" mass="33097">MINLLDIRYVRLGTRDSGQANRFAREVLGLEQVRREAGASYFRSDSRDHTLVYFEGDPSDHTVGFELRTTDELDHAAAELSNSGVEVRAGTPYECEQRHVKAFVHFKDPTGNKIDLVVNPHHSGRRYFPSRDAGITGFSHVGLCTTDAARDERFWTQMLGARVSDRIGDAALLRIDDVHHKVALFPTTRAGVQHVNHQVEGLDDIMRSWYMLQKAGVPIAFGPGRHPTSGAMFLYFRGPDDMIFEYSSGVRLIGAEEEASYQPRQFPRAPESFCMWGSVPDIAEFRRPPGDGAQT</sequence>
<gene>
    <name evidence="3" type="primary">cmtC</name>
    <name evidence="3" type="ORF">VAPA_1c22790</name>
</gene>
<protein>
    <submittedName>
        <fullName evidence="3">Putative 2,3-dihydroxy-p-cumate-3,4-dioxygenase CmtC</fullName>
    </submittedName>
</protein>
<name>T1XA04_VARPD</name>
<dbReference type="InterPro" id="IPR037523">
    <property type="entry name" value="VOC_core"/>
</dbReference>
<dbReference type="InterPro" id="IPR004360">
    <property type="entry name" value="Glyas_Fos-R_dOase_dom"/>
</dbReference>
<reference evidence="3 4" key="1">
    <citation type="submission" date="2012-10" db="EMBL/GenBank/DDBJ databases">
        <title>Genome sequence of Variovorax paradoxus B4.</title>
        <authorList>
            <person name="Schuldes J."/>
            <person name="Brandt U."/>
            <person name="Hiessl S."/>
            <person name="Wuebbeler J.H."/>
            <person name="Thuermer A."/>
            <person name="Steinbuechel A."/>
            <person name="Daniel R."/>
        </authorList>
    </citation>
    <scope>NUCLEOTIDE SEQUENCE [LARGE SCALE GENOMIC DNA]</scope>
    <source>
        <strain evidence="3 4">B4</strain>
    </source>
</reference>
<keyword evidence="3" id="KW-0560">Oxidoreductase</keyword>
<dbReference type="KEGG" id="vpd:VAPA_1c22790"/>
<dbReference type="HOGENOM" id="CLU_052361_2_1_4"/>
<proteinExistence type="predicted"/>
<dbReference type="Gene3D" id="3.10.180.10">
    <property type="entry name" value="2,3-Dihydroxybiphenyl 1,2-Dioxygenase, domain 1"/>
    <property type="match status" value="2"/>
</dbReference>
<dbReference type="RefSeq" id="WP_021006893.1">
    <property type="nucleotide sequence ID" value="NC_022247.1"/>
</dbReference>
<dbReference type="PANTHER" id="PTHR43048">
    <property type="entry name" value="METHYLMALONYL-COA EPIMERASE"/>
    <property type="match status" value="1"/>
</dbReference>
<dbReference type="Proteomes" id="UP000016223">
    <property type="component" value="Chromosome 1"/>
</dbReference>
<evidence type="ECO:0000313" key="4">
    <source>
        <dbReference type="Proteomes" id="UP000016223"/>
    </source>
</evidence>
<evidence type="ECO:0000259" key="2">
    <source>
        <dbReference type="PROSITE" id="PS51819"/>
    </source>
</evidence>
<dbReference type="AlphaFoldDB" id="T1XA04"/>
<feature type="domain" description="VOC" evidence="2">
    <location>
        <begin position="6"/>
        <end position="119"/>
    </location>
</feature>
<keyword evidence="1" id="KW-0479">Metal-binding</keyword>
<dbReference type="PROSITE" id="PS51819">
    <property type="entry name" value="VOC"/>
    <property type="match status" value="2"/>
</dbReference>
<dbReference type="InterPro" id="IPR051785">
    <property type="entry name" value="MMCE/EMCE_epimerase"/>
</dbReference>
<evidence type="ECO:0000313" key="3">
    <source>
        <dbReference type="EMBL" id="AGU49383.1"/>
    </source>
</evidence>
<dbReference type="GO" id="GO:0046491">
    <property type="term" value="P:L-methylmalonyl-CoA metabolic process"/>
    <property type="evidence" value="ECO:0007669"/>
    <property type="project" value="TreeGrafter"/>
</dbReference>
<keyword evidence="3" id="KW-0223">Dioxygenase</keyword>
<dbReference type="GO" id="GO:0004493">
    <property type="term" value="F:methylmalonyl-CoA epimerase activity"/>
    <property type="evidence" value="ECO:0007669"/>
    <property type="project" value="TreeGrafter"/>
</dbReference>
<dbReference type="PANTHER" id="PTHR43048:SF3">
    <property type="entry name" value="METHYLMALONYL-COA EPIMERASE, MITOCHONDRIAL"/>
    <property type="match status" value="1"/>
</dbReference>
<dbReference type="CDD" id="cd08361">
    <property type="entry name" value="PpCmtC_N"/>
    <property type="match status" value="1"/>
</dbReference>
<accession>T1XA04</accession>